<dbReference type="EMBL" id="LFIV01000026">
    <property type="protein sequence ID" value="KZL75151.1"/>
    <property type="molecule type" value="Genomic_DNA"/>
</dbReference>
<feature type="compositionally biased region" description="Polar residues" evidence="1">
    <location>
        <begin position="151"/>
        <end position="164"/>
    </location>
</feature>
<evidence type="ECO:0000256" key="2">
    <source>
        <dbReference type="SAM" id="Phobius"/>
    </source>
</evidence>
<comment type="caution">
    <text evidence="3">The sequence shown here is derived from an EMBL/GenBank/DDBJ whole genome shotgun (WGS) entry which is preliminary data.</text>
</comment>
<proteinExistence type="predicted"/>
<evidence type="ECO:0000256" key="1">
    <source>
        <dbReference type="SAM" id="MobiDB-lite"/>
    </source>
</evidence>
<sequence>MDKGHGDLSMVNCVTIFFLHAGSLINLYRFFLNYPKETALRHEVDTSGAISQCINAAKGCIYAADLVRDLVPSSHHLAICVHYLTISGIVLLRIPLDRTNNEIFRDVERCAASLKDLEPRWSGASRSRAIIEQLLLHRRTEIIGVPGGSNGNTDDIPTTPSSSRVQKRKLADFDNSLSSSTGNDHLLGSGSIPESLEYNHLDTLLFPSWAT</sequence>
<evidence type="ECO:0000313" key="3">
    <source>
        <dbReference type="EMBL" id="KZL75151.1"/>
    </source>
</evidence>
<feature type="transmembrane region" description="Helical" evidence="2">
    <location>
        <begin position="12"/>
        <end position="31"/>
    </location>
</feature>
<name>A0A166W008_9PEZI</name>
<keyword evidence="2" id="KW-0812">Transmembrane</keyword>
<keyword evidence="4" id="KW-1185">Reference proteome</keyword>
<reference evidence="3 4" key="1">
    <citation type="submission" date="2015-06" db="EMBL/GenBank/DDBJ databases">
        <title>Survival trade-offs in plant roots during colonization by closely related pathogenic and mutualistic fungi.</title>
        <authorList>
            <person name="Hacquard S."/>
            <person name="Kracher B."/>
            <person name="Hiruma K."/>
            <person name="Weinman A."/>
            <person name="Muench P."/>
            <person name="Garrido Oter R."/>
            <person name="Ver Loren van Themaat E."/>
            <person name="Dallerey J.-F."/>
            <person name="Damm U."/>
            <person name="Henrissat B."/>
            <person name="Lespinet O."/>
            <person name="Thon M."/>
            <person name="Kemen E."/>
            <person name="McHardy A.C."/>
            <person name="Schulze-Lefert P."/>
            <person name="O'Connell R.J."/>
        </authorList>
    </citation>
    <scope>NUCLEOTIDE SEQUENCE [LARGE SCALE GENOMIC DNA]</scope>
    <source>
        <strain evidence="3 4">0861</strain>
    </source>
</reference>
<dbReference type="Proteomes" id="UP000076552">
    <property type="component" value="Unassembled WGS sequence"/>
</dbReference>
<dbReference type="STRING" id="708197.A0A166W008"/>
<dbReference type="AlphaFoldDB" id="A0A166W008"/>
<evidence type="ECO:0000313" key="4">
    <source>
        <dbReference type="Proteomes" id="UP000076552"/>
    </source>
</evidence>
<gene>
    <name evidence="3" type="ORF">CT0861_08289</name>
</gene>
<keyword evidence="2" id="KW-1133">Transmembrane helix</keyword>
<protein>
    <submittedName>
        <fullName evidence="3">Transcriptional regulatory protein</fullName>
    </submittedName>
</protein>
<accession>A0A166W008</accession>
<feature type="region of interest" description="Disordered" evidence="1">
    <location>
        <begin position="145"/>
        <end position="165"/>
    </location>
</feature>
<organism evidence="3 4">
    <name type="scientific">Colletotrichum tofieldiae</name>
    <dbReference type="NCBI Taxonomy" id="708197"/>
    <lineage>
        <taxon>Eukaryota</taxon>
        <taxon>Fungi</taxon>
        <taxon>Dikarya</taxon>
        <taxon>Ascomycota</taxon>
        <taxon>Pezizomycotina</taxon>
        <taxon>Sordariomycetes</taxon>
        <taxon>Hypocreomycetidae</taxon>
        <taxon>Glomerellales</taxon>
        <taxon>Glomerellaceae</taxon>
        <taxon>Colletotrichum</taxon>
        <taxon>Colletotrichum spaethianum species complex</taxon>
    </lineage>
</organism>
<dbReference type="CDD" id="cd12148">
    <property type="entry name" value="fungal_TF_MHR"/>
    <property type="match status" value="1"/>
</dbReference>
<keyword evidence="2" id="KW-0472">Membrane</keyword>